<accession>A0A239PGK3</accession>
<dbReference type="EMBL" id="FZPH01000036">
    <property type="protein sequence ID" value="SNT66266.1"/>
    <property type="molecule type" value="Genomic_DNA"/>
</dbReference>
<keyword evidence="2" id="KW-1185">Reference proteome</keyword>
<dbReference type="AlphaFoldDB" id="A0A239PGK3"/>
<evidence type="ECO:0000313" key="1">
    <source>
        <dbReference type="EMBL" id="SNT66266.1"/>
    </source>
</evidence>
<organism evidence="1 2">
    <name type="scientific">Asanoa hainanensis</name>
    <dbReference type="NCBI Taxonomy" id="560556"/>
    <lineage>
        <taxon>Bacteria</taxon>
        <taxon>Bacillati</taxon>
        <taxon>Actinomycetota</taxon>
        <taxon>Actinomycetes</taxon>
        <taxon>Micromonosporales</taxon>
        <taxon>Micromonosporaceae</taxon>
        <taxon>Asanoa</taxon>
    </lineage>
</organism>
<gene>
    <name evidence="1" type="ORF">SAMN05421812_13613</name>
</gene>
<reference evidence="1 2" key="1">
    <citation type="submission" date="2017-06" db="EMBL/GenBank/DDBJ databases">
        <authorList>
            <person name="Kim H.J."/>
            <person name="Triplett B.A."/>
        </authorList>
    </citation>
    <scope>NUCLEOTIDE SEQUENCE [LARGE SCALE GENOMIC DNA]</scope>
    <source>
        <strain evidence="1 2">CGMCC 4.5593</strain>
    </source>
</reference>
<sequence>MNRLAHRQPPALQAGAARSSATSSGDVAMLADFSHGFLASDPTHEVGGPAGLRRLASTLIAHTDLEPDQRVDVDADTMAALLTALSPYLLRGGDELATVRTLHQLARTRPQLRLAAAGTAPSAPASTLPGSLLPLWPGVDRQHLALSGVAGVRVIIPEGRTLATIRHRPDQHPLIDLLTSRRADLIAYLARYRLVHIVLPADVAAGAAVTDLTAAIRRAEPAIRITVDPTAYPGAVRELNALAACGDAIVFRREPDSDDIAAPRDGNHEPEQVAIVPVTNGTRVRRLTRGGRFPRLYPDPGAGSTVRADSSTVVAAVLAELSRDTSGLPATWNKIRGAARRTAP</sequence>
<evidence type="ECO:0000313" key="2">
    <source>
        <dbReference type="Proteomes" id="UP000198362"/>
    </source>
</evidence>
<protein>
    <submittedName>
        <fullName evidence="1">Uncharacterized protein</fullName>
    </submittedName>
</protein>
<dbReference type="Proteomes" id="UP000198362">
    <property type="component" value="Unassembled WGS sequence"/>
</dbReference>
<proteinExistence type="predicted"/>
<name>A0A239PGK3_9ACTN</name>